<protein>
    <submittedName>
        <fullName evidence="2">Uncharacterized protein</fullName>
    </submittedName>
</protein>
<proteinExistence type="predicted"/>
<dbReference type="EMBL" id="QKYT01000234">
    <property type="protein sequence ID" value="RIA89075.1"/>
    <property type="molecule type" value="Genomic_DNA"/>
</dbReference>
<evidence type="ECO:0000313" key="3">
    <source>
        <dbReference type="Proteomes" id="UP000265703"/>
    </source>
</evidence>
<comment type="caution">
    <text evidence="2">The sequence shown here is derived from an EMBL/GenBank/DDBJ whole genome shotgun (WGS) entry which is preliminary data.</text>
</comment>
<feature type="compositionally biased region" description="Polar residues" evidence="1">
    <location>
        <begin position="128"/>
        <end position="140"/>
    </location>
</feature>
<feature type="compositionally biased region" description="Polar residues" evidence="1">
    <location>
        <begin position="170"/>
        <end position="188"/>
    </location>
</feature>
<evidence type="ECO:0000313" key="2">
    <source>
        <dbReference type="EMBL" id="RIA89075.1"/>
    </source>
</evidence>
<reference evidence="2 3" key="1">
    <citation type="submission" date="2018-06" db="EMBL/GenBank/DDBJ databases">
        <title>Comparative genomics reveals the genomic features of Rhizophagus irregularis, R. cerebriforme, R. diaphanum and Gigaspora rosea, and their symbiotic lifestyle signature.</title>
        <authorList>
            <person name="Morin E."/>
            <person name="San Clemente H."/>
            <person name="Chen E.C.H."/>
            <person name="De La Providencia I."/>
            <person name="Hainaut M."/>
            <person name="Kuo A."/>
            <person name="Kohler A."/>
            <person name="Murat C."/>
            <person name="Tang N."/>
            <person name="Roy S."/>
            <person name="Loubradou J."/>
            <person name="Henrissat B."/>
            <person name="Grigoriev I.V."/>
            <person name="Corradi N."/>
            <person name="Roux C."/>
            <person name="Martin F.M."/>
        </authorList>
    </citation>
    <scope>NUCLEOTIDE SEQUENCE [LARGE SCALE GENOMIC DNA]</scope>
    <source>
        <strain evidence="2 3">DAOM 227022</strain>
    </source>
</reference>
<feature type="compositionally biased region" description="Polar residues" evidence="1">
    <location>
        <begin position="148"/>
        <end position="159"/>
    </location>
</feature>
<dbReference type="Proteomes" id="UP000265703">
    <property type="component" value="Unassembled WGS sequence"/>
</dbReference>
<gene>
    <name evidence="2" type="ORF">C1645_851650</name>
</gene>
<dbReference type="AlphaFoldDB" id="A0A397SYL5"/>
<keyword evidence="3" id="KW-1185">Reference proteome</keyword>
<evidence type="ECO:0000256" key="1">
    <source>
        <dbReference type="SAM" id="MobiDB-lite"/>
    </source>
</evidence>
<organism evidence="2 3">
    <name type="scientific">Glomus cerebriforme</name>
    <dbReference type="NCBI Taxonomy" id="658196"/>
    <lineage>
        <taxon>Eukaryota</taxon>
        <taxon>Fungi</taxon>
        <taxon>Fungi incertae sedis</taxon>
        <taxon>Mucoromycota</taxon>
        <taxon>Glomeromycotina</taxon>
        <taxon>Glomeromycetes</taxon>
        <taxon>Glomerales</taxon>
        <taxon>Glomeraceae</taxon>
        <taxon>Glomus</taxon>
    </lineage>
</organism>
<sequence>MSQKSNTSTRRLRSQTQEHFLSPTNNIQHSNKTSKTIDEEIISSTYSVPTNKPQTNNLSNEEDNMDLDHTNNINSENNIIASFSSQETTINETISNHNQSHMTNNRITDIIEDTLENLQSFPENTLQNSLHAPAQNSNTKVKGKNKVTENPSENGNILTPISKRHDFNHVTLNTNPMDRSSKFQPPSKSVNDDQNSDIIDISDVQLNTNHRQFIAFAPLHVPT</sequence>
<feature type="region of interest" description="Disordered" evidence="1">
    <location>
        <begin position="128"/>
        <end position="195"/>
    </location>
</feature>
<feature type="region of interest" description="Disordered" evidence="1">
    <location>
        <begin position="1"/>
        <end position="34"/>
    </location>
</feature>
<name>A0A397SYL5_9GLOM</name>
<accession>A0A397SYL5</accession>